<accession>A0A9P8SYR4</accession>
<evidence type="ECO:0000313" key="1">
    <source>
        <dbReference type="EMBL" id="KAH3659626.1"/>
    </source>
</evidence>
<reference evidence="1" key="1">
    <citation type="journal article" date="2021" name="Open Biol.">
        <title>Shared evolutionary footprints suggest mitochondrial oxidative damage underlies multiple complex I losses in fungi.</title>
        <authorList>
            <person name="Schikora-Tamarit M.A."/>
            <person name="Marcet-Houben M."/>
            <person name="Nosek J."/>
            <person name="Gabaldon T."/>
        </authorList>
    </citation>
    <scope>NUCLEOTIDE SEQUENCE</scope>
    <source>
        <strain evidence="1">NCAIM Y.01608</strain>
    </source>
</reference>
<protein>
    <submittedName>
        <fullName evidence="1">Uncharacterized protein</fullName>
    </submittedName>
</protein>
<evidence type="ECO:0000313" key="2">
    <source>
        <dbReference type="Proteomes" id="UP000788993"/>
    </source>
</evidence>
<proteinExistence type="predicted"/>
<gene>
    <name evidence="1" type="ORF">OGATHE_005671</name>
</gene>
<name>A0A9P8SYR4_9ASCO</name>
<dbReference type="AlphaFoldDB" id="A0A9P8SYR4"/>
<comment type="caution">
    <text evidence="1">The sequence shown here is derived from an EMBL/GenBank/DDBJ whole genome shotgun (WGS) entry which is preliminary data.</text>
</comment>
<organism evidence="1 2">
    <name type="scientific">Ogataea polymorpha</name>
    <dbReference type="NCBI Taxonomy" id="460523"/>
    <lineage>
        <taxon>Eukaryota</taxon>
        <taxon>Fungi</taxon>
        <taxon>Dikarya</taxon>
        <taxon>Ascomycota</taxon>
        <taxon>Saccharomycotina</taxon>
        <taxon>Pichiomycetes</taxon>
        <taxon>Pichiales</taxon>
        <taxon>Pichiaceae</taxon>
        <taxon>Ogataea</taxon>
    </lineage>
</organism>
<reference evidence="1" key="2">
    <citation type="submission" date="2021-01" db="EMBL/GenBank/DDBJ databases">
        <authorList>
            <person name="Schikora-Tamarit M.A."/>
        </authorList>
    </citation>
    <scope>NUCLEOTIDE SEQUENCE</scope>
    <source>
        <strain evidence="1">NCAIM Y.01608</strain>
    </source>
</reference>
<dbReference type="EMBL" id="JAEUBD010001504">
    <property type="protein sequence ID" value="KAH3659626.1"/>
    <property type="molecule type" value="Genomic_DNA"/>
</dbReference>
<keyword evidence="2" id="KW-1185">Reference proteome</keyword>
<dbReference type="Proteomes" id="UP000788993">
    <property type="component" value="Unassembled WGS sequence"/>
</dbReference>
<sequence>MCPGQEVSQIDKLALSDVLDVDETPLGSSPANNLPGWSGDDVLGANNGKRQERLDVAVQLSLFGSEAVLAQAELVRIHSEVVVFELFLQNGLEVGSFLQGQGVCLGDHRHHVGDLCQFSQRNDVQFLEPVVRRLDEVENAVDSSVFDNRLPALFVVHLVAKSWRVDHVQGQLDVILHQSLRRNLHLAGLVDRLVDRFSAARVNHMLCKQRVDQRALSQARVANNHNIQREAPFKKSVFDLRGDRVESNVGFRLQQRSGIGDALEVCHIKEFIR</sequence>